<sequence>MTAFLAVRLMLLTLGILSAVAHWFIPRLTRPDLYFAVTVVPNFRDSAEGAFILRRYHQDLIAVTTAVMAALVVMLATKRALPLAPLVLVLQSGACFFIFYRARRLVLPYAAAPTTVREAQVGNRSRRVPGGWLLASGPFALLAASAYYLATHWSRIPMRIVLHWASDGRPDRWMARSPIDVFAPLLIGLVVVCAMALVLHGMAHWLRPIYAGGAEGRQESRFRSTASVMLLALEYWVSIVASFVAARPLVPGALQHPPALVAMVPLLIAVGTAALLMWLGQGGSRLPIEQAREPDPSRPIGDRTEDRFWKLGVFYCNHDDPSVLVERRFGIGYTVNFAHPIAWVIAVIPALALIVVAVTIVARHAAR</sequence>
<feature type="transmembrane region" description="Helical" evidence="1">
    <location>
        <begin position="131"/>
        <end position="150"/>
    </location>
</feature>
<dbReference type="InterPro" id="IPR043831">
    <property type="entry name" value="DUF5808"/>
</dbReference>
<name>A0A1J5SC80_9ZZZZ</name>
<gene>
    <name evidence="4" type="ORF">GALL_201540</name>
</gene>
<feature type="transmembrane region" description="Helical" evidence="1">
    <location>
        <begin position="60"/>
        <end position="76"/>
    </location>
</feature>
<dbReference type="EMBL" id="MLJW01000127">
    <property type="protein sequence ID" value="OIQ97829.1"/>
    <property type="molecule type" value="Genomic_DNA"/>
</dbReference>
<dbReference type="InterPro" id="IPR012867">
    <property type="entry name" value="DUF1648"/>
</dbReference>
<evidence type="ECO:0000259" key="2">
    <source>
        <dbReference type="Pfam" id="PF07853"/>
    </source>
</evidence>
<feature type="transmembrane region" description="Helical" evidence="1">
    <location>
        <begin position="226"/>
        <end position="246"/>
    </location>
</feature>
<feature type="domain" description="DUF1648" evidence="2">
    <location>
        <begin position="141"/>
        <end position="187"/>
    </location>
</feature>
<proteinExistence type="predicted"/>
<feature type="transmembrane region" description="Helical" evidence="1">
    <location>
        <begin position="258"/>
        <end position="279"/>
    </location>
</feature>
<dbReference type="Pfam" id="PF07853">
    <property type="entry name" value="DUF1648"/>
    <property type="match status" value="1"/>
</dbReference>
<comment type="caution">
    <text evidence="4">The sequence shown here is derived from an EMBL/GenBank/DDBJ whole genome shotgun (WGS) entry which is preliminary data.</text>
</comment>
<evidence type="ECO:0000313" key="4">
    <source>
        <dbReference type="EMBL" id="OIQ97829.1"/>
    </source>
</evidence>
<dbReference type="GO" id="GO:0009636">
    <property type="term" value="P:response to toxic substance"/>
    <property type="evidence" value="ECO:0007669"/>
    <property type="project" value="TreeGrafter"/>
</dbReference>
<dbReference type="Pfam" id="PF19124">
    <property type="entry name" value="DUF5808"/>
    <property type="match status" value="1"/>
</dbReference>
<dbReference type="PANTHER" id="PTHR37810">
    <property type="entry name" value="IMMUNITY PROTEIN SDPI"/>
    <property type="match status" value="1"/>
</dbReference>
<protein>
    <recommendedName>
        <fullName evidence="5">DUF1648 domain-containing protein</fullName>
    </recommendedName>
</protein>
<feature type="transmembrane region" description="Helical" evidence="1">
    <location>
        <begin position="341"/>
        <end position="362"/>
    </location>
</feature>
<keyword evidence="1" id="KW-0812">Transmembrane</keyword>
<evidence type="ECO:0000259" key="3">
    <source>
        <dbReference type="Pfam" id="PF19124"/>
    </source>
</evidence>
<evidence type="ECO:0000256" key="1">
    <source>
        <dbReference type="SAM" id="Phobius"/>
    </source>
</evidence>
<evidence type="ECO:0008006" key="5">
    <source>
        <dbReference type="Google" id="ProtNLM"/>
    </source>
</evidence>
<reference evidence="4" key="1">
    <citation type="submission" date="2016-10" db="EMBL/GenBank/DDBJ databases">
        <title>Sequence of Gallionella enrichment culture.</title>
        <authorList>
            <person name="Poehlein A."/>
            <person name="Muehling M."/>
            <person name="Daniel R."/>
        </authorList>
    </citation>
    <scope>NUCLEOTIDE SEQUENCE</scope>
</reference>
<feature type="transmembrane region" description="Helical" evidence="1">
    <location>
        <begin position="83"/>
        <end position="100"/>
    </location>
</feature>
<organism evidence="4">
    <name type="scientific">mine drainage metagenome</name>
    <dbReference type="NCBI Taxonomy" id="410659"/>
    <lineage>
        <taxon>unclassified sequences</taxon>
        <taxon>metagenomes</taxon>
        <taxon>ecological metagenomes</taxon>
    </lineage>
</organism>
<dbReference type="AlphaFoldDB" id="A0A1J5SC80"/>
<accession>A0A1J5SC80</accession>
<dbReference type="PANTHER" id="PTHR37810:SF9">
    <property type="entry name" value="MEMBRANE PROTEIN"/>
    <property type="match status" value="1"/>
</dbReference>
<feature type="transmembrane region" description="Helical" evidence="1">
    <location>
        <begin position="181"/>
        <end position="206"/>
    </location>
</feature>
<keyword evidence="1" id="KW-1133">Transmembrane helix</keyword>
<keyword evidence="1" id="KW-0472">Membrane</keyword>
<feature type="domain" description="DUF5808" evidence="3">
    <location>
        <begin position="319"/>
        <end position="343"/>
    </location>
</feature>